<keyword evidence="2" id="KW-1185">Reference proteome</keyword>
<proteinExistence type="predicted"/>
<dbReference type="OrthoDB" id="9067983at2"/>
<accession>A0A238D7R8</accession>
<sequence>MSAIAEADHRQEAIRRGAAILDDIAAASGHYPTARAFPRLTLAQALDRAQAMLMQPMGRGGGDYPVEALGPLAEAARDLATGAQVAPAMAGQSLLAAAALLVQSTANVRSLDGSSRPLSLYCLTIAHSGDGKDSADRPALRMIHDHQRQAGAKWEVDRAAFEEAKANRKKGEHPPDPPGPAPYRLASDLTIEGLRRSFAEGVAAQGIYSTEAGVVLAGHAMSAENRTKTAANLCGMWDRGHISVLRAGGGRTERYGVRLSAHMLIQPAALGDVLSDETLAGIGFWPRFLLAWPAPLEPRKYQPWQPDNSEAIRRYWGDCERLLARPMPLDCDGLPVIELDDHAAQHMAAFFEAMESEGRKGGLRDVRPFALRATELACRIAGVLAAFNGTGTIDMGLAKCGAELAAHSLENWQAALAGSADPVPGWALALYRWLATRRDPVAIRDLTKLAPASVRPRNRRDAAIDLLKVYGLVAIDEGHVGALGVELGVDHAPE</sequence>
<evidence type="ECO:0008006" key="3">
    <source>
        <dbReference type="Google" id="ProtNLM"/>
    </source>
</evidence>
<dbReference type="EMBL" id="FLMQ01000056">
    <property type="protein sequence ID" value="SBP89261.1"/>
    <property type="molecule type" value="Genomic_DNA"/>
</dbReference>
<dbReference type="AlphaFoldDB" id="A0A238D7R8"/>
<organism evidence="1 2">
    <name type="scientific">Thiomonas delicata</name>
    <name type="common">Thiomonas cuprina</name>
    <dbReference type="NCBI Taxonomy" id="364030"/>
    <lineage>
        <taxon>Bacteria</taxon>
        <taxon>Pseudomonadati</taxon>
        <taxon>Pseudomonadota</taxon>
        <taxon>Betaproteobacteria</taxon>
        <taxon>Burkholderiales</taxon>
        <taxon>Thiomonas</taxon>
    </lineage>
</organism>
<evidence type="ECO:0000313" key="1">
    <source>
        <dbReference type="EMBL" id="SBP89261.1"/>
    </source>
</evidence>
<dbReference type="InterPro" id="IPR025048">
    <property type="entry name" value="DUF3987"/>
</dbReference>
<dbReference type="Proteomes" id="UP000214566">
    <property type="component" value="Unassembled WGS sequence"/>
</dbReference>
<evidence type="ECO:0000313" key="2">
    <source>
        <dbReference type="Proteomes" id="UP000214566"/>
    </source>
</evidence>
<name>A0A238D7R8_THIDL</name>
<dbReference type="Pfam" id="PF13148">
    <property type="entry name" value="DUF3987"/>
    <property type="match status" value="1"/>
</dbReference>
<gene>
    <name evidence="1" type="ORF">THIARS_70881</name>
</gene>
<reference evidence="1 2" key="1">
    <citation type="submission" date="2016-06" db="EMBL/GenBank/DDBJ databases">
        <authorList>
            <person name="Kjaerup R.B."/>
            <person name="Dalgaard T.S."/>
            <person name="Juul-Madsen H.R."/>
        </authorList>
    </citation>
    <scope>NUCLEOTIDE SEQUENCE [LARGE SCALE GENOMIC DNA]</scope>
    <source>
        <strain evidence="1 2">DSM 16361</strain>
    </source>
</reference>
<protein>
    <recommendedName>
        <fullName evidence="3">DUF3987 domain-containing protein</fullName>
    </recommendedName>
</protein>